<evidence type="ECO:0000313" key="2">
    <source>
        <dbReference type="Proteomes" id="UP001177003"/>
    </source>
</evidence>
<proteinExistence type="predicted"/>
<organism evidence="1 2">
    <name type="scientific">Lactuca saligna</name>
    <name type="common">Willowleaf lettuce</name>
    <dbReference type="NCBI Taxonomy" id="75948"/>
    <lineage>
        <taxon>Eukaryota</taxon>
        <taxon>Viridiplantae</taxon>
        <taxon>Streptophyta</taxon>
        <taxon>Embryophyta</taxon>
        <taxon>Tracheophyta</taxon>
        <taxon>Spermatophyta</taxon>
        <taxon>Magnoliopsida</taxon>
        <taxon>eudicotyledons</taxon>
        <taxon>Gunneridae</taxon>
        <taxon>Pentapetalae</taxon>
        <taxon>asterids</taxon>
        <taxon>campanulids</taxon>
        <taxon>Asterales</taxon>
        <taxon>Asteraceae</taxon>
        <taxon>Cichorioideae</taxon>
        <taxon>Cichorieae</taxon>
        <taxon>Lactucinae</taxon>
        <taxon>Lactuca</taxon>
    </lineage>
</organism>
<name>A0AA35YQW1_LACSI</name>
<evidence type="ECO:0000313" key="1">
    <source>
        <dbReference type="EMBL" id="CAI9278571.1"/>
    </source>
</evidence>
<dbReference type="AlphaFoldDB" id="A0AA35YQW1"/>
<reference evidence="1" key="1">
    <citation type="submission" date="2023-04" db="EMBL/GenBank/DDBJ databases">
        <authorList>
            <person name="Vijverberg K."/>
            <person name="Xiong W."/>
            <person name="Schranz E."/>
        </authorList>
    </citation>
    <scope>NUCLEOTIDE SEQUENCE</scope>
</reference>
<protein>
    <submittedName>
        <fullName evidence="1">Uncharacterized protein</fullName>
    </submittedName>
</protein>
<sequence>MLQPRIVVHLCLFSRKCFGYTCSKLLPGVVTASKDRSFPRRGWVLVLTFLLDSTCPIQHSDPTSLDELNESVLERDPDLIQQTVINDRHSALHIVAANDRRKVCLSVLFIVVQNLIAVTCRDLK</sequence>
<dbReference type="EMBL" id="OX465080">
    <property type="protein sequence ID" value="CAI9278571.1"/>
    <property type="molecule type" value="Genomic_DNA"/>
</dbReference>
<dbReference type="Proteomes" id="UP001177003">
    <property type="component" value="Chromosome 4"/>
</dbReference>
<gene>
    <name evidence="1" type="ORF">LSALG_LOCUS18429</name>
</gene>
<accession>A0AA35YQW1</accession>
<keyword evidence="2" id="KW-1185">Reference proteome</keyword>